<gene>
    <name evidence="15" type="primary">cysI</name>
    <name evidence="16" type="ordered locus">Q7A_1999</name>
</gene>
<dbReference type="InterPro" id="IPR005117">
    <property type="entry name" value="NiRdtase/SiRdtase_haem-b_fer"/>
</dbReference>
<dbReference type="GO" id="GO:0009337">
    <property type="term" value="C:sulfite reductase complex (NADPH)"/>
    <property type="evidence" value="ECO:0007669"/>
    <property type="project" value="InterPro"/>
</dbReference>
<dbReference type="SUPFAM" id="SSF56014">
    <property type="entry name" value="Nitrite and sulphite reductase 4Fe-4S domain-like"/>
    <property type="match status" value="2"/>
</dbReference>
<evidence type="ECO:0000256" key="9">
    <source>
        <dbReference type="ARBA" id="ARBA00023004"/>
    </source>
</evidence>
<keyword evidence="10 15" id="KW-0411">Iron-sulfur</keyword>
<comment type="function">
    <text evidence="13 15">Component of the sulfite reductase complex that catalyzes the 6-electron reduction of sulfite to sulfide. This is one of several activities required for the biosynthesis of L-cysteine from sulfate.</text>
</comment>
<dbReference type="SUPFAM" id="SSF55124">
    <property type="entry name" value="Nitrite/Sulfite reductase N-terminal domain-like"/>
    <property type="match status" value="2"/>
</dbReference>
<evidence type="ECO:0000256" key="12">
    <source>
        <dbReference type="ARBA" id="ARBA00052219"/>
    </source>
</evidence>
<dbReference type="GO" id="GO:0070814">
    <property type="term" value="P:hydrogen sulfide biosynthetic process"/>
    <property type="evidence" value="ECO:0007669"/>
    <property type="project" value="UniProtKB-UniRule"/>
</dbReference>
<evidence type="ECO:0000256" key="11">
    <source>
        <dbReference type="ARBA" id="ARBA00023192"/>
    </source>
</evidence>
<evidence type="ECO:0000313" key="16">
    <source>
        <dbReference type="EMBL" id="AFI84816.1"/>
    </source>
</evidence>
<evidence type="ECO:0000256" key="4">
    <source>
        <dbReference type="ARBA" id="ARBA00022605"/>
    </source>
</evidence>
<feature type="binding site" description="axial binding residue" evidence="15">
    <location>
        <position position="476"/>
    </location>
    <ligand>
        <name>siroheme</name>
        <dbReference type="ChEBI" id="CHEBI:60052"/>
    </ligand>
    <ligandPart>
        <name>Fe</name>
        <dbReference type="ChEBI" id="CHEBI:18248"/>
    </ligandPart>
</feature>
<feature type="binding site" evidence="15">
    <location>
        <position position="427"/>
    </location>
    <ligand>
        <name>[4Fe-4S] cluster</name>
        <dbReference type="ChEBI" id="CHEBI:49883"/>
    </ligand>
</feature>
<comment type="similarity">
    <text evidence="2 15">Belongs to the nitrite and sulfite reductase 4Fe-4S domain family.</text>
</comment>
<dbReference type="InterPro" id="IPR045854">
    <property type="entry name" value="NO2/SO3_Rdtase_4Fe4S_sf"/>
</dbReference>
<comment type="subunit">
    <text evidence="14 15">Alpha(8)-beta(8). The alpha component is a flavoprotein, the beta component is a hemoprotein.</text>
</comment>
<dbReference type="GO" id="GO:0004783">
    <property type="term" value="F:sulfite reductase (NADPH) activity"/>
    <property type="evidence" value="ECO:0007669"/>
    <property type="project" value="UniProtKB-UniRule"/>
</dbReference>
<dbReference type="KEGG" id="mej:Q7A_1999"/>
<evidence type="ECO:0000256" key="14">
    <source>
        <dbReference type="ARBA" id="ARBA00062253"/>
    </source>
</evidence>
<comment type="cofactor">
    <cofactor evidence="15">
        <name>siroheme</name>
        <dbReference type="ChEBI" id="CHEBI:60052"/>
    </cofactor>
    <text evidence="15">Binds 1 siroheme per subunit.</text>
</comment>
<dbReference type="Pfam" id="PF03460">
    <property type="entry name" value="NIR_SIR_ferr"/>
    <property type="match status" value="2"/>
</dbReference>
<dbReference type="Pfam" id="PF01077">
    <property type="entry name" value="NIR_SIR"/>
    <property type="match status" value="1"/>
</dbReference>
<dbReference type="InterPro" id="IPR011786">
    <property type="entry name" value="CysI"/>
</dbReference>
<dbReference type="InterPro" id="IPR006067">
    <property type="entry name" value="NO2/SO3_Rdtase_4Fe4S_dom"/>
</dbReference>
<keyword evidence="4 15" id="KW-0028">Amino-acid biosynthesis</keyword>
<dbReference type="InterPro" id="IPR006066">
    <property type="entry name" value="NO2/SO3_Rdtase_FeS/sirohaem_BS"/>
</dbReference>
<dbReference type="NCBIfam" id="NF010029">
    <property type="entry name" value="PRK13504.1"/>
    <property type="match status" value="1"/>
</dbReference>
<evidence type="ECO:0000256" key="15">
    <source>
        <dbReference type="HAMAP-Rule" id="MF_01540"/>
    </source>
</evidence>
<organism evidence="16 17">
    <name type="scientific">Methylophaga nitratireducenticrescens</name>
    <dbReference type="NCBI Taxonomy" id="754476"/>
    <lineage>
        <taxon>Bacteria</taxon>
        <taxon>Pseudomonadati</taxon>
        <taxon>Pseudomonadota</taxon>
        <taxon>Gammaproteobacteria</taxon>
        <taxon>Thiotrichales</taxon>
        <taxon>Piscirickettsiaceae</taxon>
        <taxon>Methylophaga</taxon>
    </lineage>
</organism>
<evidence type="ECO:0000256" key="3">
    <source>
        <dbReference type="ARBA" id="ARBA00022485"/>
    </source>
</evidence>
<dbReference type="EC" id="1.8.1.2" evidence="15"/>
<dbReference type="NCBIfam" id="TIGR02041">
    <property type="entry name" value="CysI"/>
    <property type="match status" value="1"/>
</dbReference>
<keyword evidence="5 15" id="KW-0349">Heme</keyword>
<comment type="catalytic activity">
    <reaction evidence="12 15">
        <text>hydrogen sulfide + 3 NADP(+) + 3 H2O = sulfite + 3 NADPH + 4 H(+)</text>
        <dbReference type="Rhea" id="RHEA:13801"/>
        <dbReference type="ChEBI" id="CHEBI:15377"/>
        <dbReference type="ChEBI" id="CHEBI:15378"/>
        <dbReference type="ChEBI" id="CHEBI:17359"/>
        <dbReference type="ChEBI" id="CHEBI:29919"/>
        <dbReference type="ChEBI" id="CHEBI:57783"/>
        <dbReference type="ChEBI" id="CHEBI:58349"/>
        <dbReference type="EC" id="1.8.1.2"/>
    </reaction>
</comment>
<keyword evidence="8 15" id="KW-0560">Oxidoreductase</keyword>
<dbReference type="UniPathway" id="UPA00140">
    <property type="reaction ID" value="UER00207"/>
</dbReference>
<protein>
    <recommendedName>
        <fullName evidence="15">Sulfite reductase [NADPH] hemoprotein beta-component</fullName>
        <shortName evidence="15">SiR-HP</shortName>
        <shortName evidence="15">SiRHP</shortName>
        <ecNumber evidence="15">1.8.1.2</ecNumber>
    </recommendedName>
</protein>
<comment type="cofactor">
    <cofactor evidence="15">
        <name>[4Fe-4S] cluster</name>
        <dbReference type="ChEBI" id="CHEBI:49883"/>
    </cofactor>
    <text evidence="15">Binds 1 [4Fe-4S] cluster per subunit.</text>
</comment>
<dbReference type="FunFam" id="3.30.413.10:FF:000003">
    <property type="entry name" value="Sulfite reductase [NADPH] hemoprotein beta-component"/>
    <property type="match status" value="1"/>
</dbReference>
<reference evidence="16 17" key="1">
    <citation type="journal article" date="2012" name="J. Bacteriol.">
        <title>Complete genome sequences of Methylophaga sp. strain JAM1 and Methylophaga sp. strain JAM7.</title>
        <authorList>
            <person name="Villeneuve C."/>
            <person name="Martineau C."/>
            <person name="Mauffrey F."/>
            <person name="Villemur R."/>
        </authorList>
    </citation>
    <scope>NUCLEOTIDE SEQUENCE [LARGE SCALE GENOMIC DNA]</scope>
    <source>
        <strain evidence="16 17">JAM1</strain>
    </source>
</reference>
<dbReference type="PRINTS" id="PR00397">
    <property type="entry name" value="SIROHAEM"/>
</dbReference>
<evidence type="ECO:0000313" key="17">
    <source>
        <dbReference type="Proteomes" id="UP000009144"/>
    </source>
</evidence>
<dbReference type="GO" id="GO:0046872">
    <property type="term" value="F:metal ion binding"/>
    <property type="evidence" value="ECO:0007669"/>
    <property type="project" value="UniProtKB-KW"/>
</dbReference>
<evidence type="ECO:0000256" key="8">
    <source>
        <dbReference type="ARBA" id="ARBA00023002"/>
    </source>
</evidence>
<evidence type="ECO:0000256" key="1">
    <source>
        <dbReference type="ARBA" id="ARBA00004774"/>
    </source>
</evidence>
<dbReference type="InterPro" id="IPR045169">
    <property type="entry name" value="NO2/SO3_Rdtase_4Fe4S_prot"/>
</dbReference>
<evidence type="ECO:0000256" key="6">
    <source>
        <dbReference type="ARBA" id="ARBA00022723"/>
    </source>
</evidence>
<keyword evidence="7 15" id="KW-0521">NADP</keyword>
<keyword evidence="17" id="KW-1185">Reference proteome</keyword>
<dbReference type="Gene3D" id="3.30.413.10">
    <property type="entry name" value="Sulfite Reductase Hemoprotein, domain 1"/>
    <property type="match status" value="2"/>
</dbReference>
<sequence>MNTKLPEAEQLKLDSRYLRGTISEGLDDNVTGAISDDDTKLTKFHGTYMQDHRDLRDERRRQKLEPLYSFMVRLRIPGGVVTPQQWLGLDAITDDCSNGTLRITTRQTFQYHEVLKQDMRSLMQQINALHLDTKGACGDVNRNVVTNVNPHQSSVHAEVHQISKAISDHLCWQSGAYAEVWLGEQCVYQPEKAEEPFYGERYLPRKFKIAIAIPPENDCDVLANDIALIAIIENEELVGFNVAVGGGMGMTYGETATFPRLATMAGFVTKDKIVEVCEAIAAIQRDYGDRNNRGHARFKYTIDDHGIDWFNEKFTEYHGEAMAAARPYELLRNGDRFGWIQGEDGQWHLTLYLYSGRIVDNETLQLRTALREIAKIHTGEFRMTCNQNLIIANISPEQKSVIEQLVEQYQLDIGERRPALRLNSMACVALPTCGLAMAESERYLPEFLSKLEKIMSDAGLPEEFINIRITGCPNGCARPYLGEIALTGKAIGRYNLNLGADFSGQRMNRLYLENVDETTILNTLKPMIEQFAAEREQDEHFGDFLIRVGILGAERTPEMMHKPLKD</sequence>
<evidence type="ECO:0000256" key="10">
    <source>
        <dbReference type="ARBA" id="ARBA00023014"/>
    </source>
</evidence>
<accession>I1XK97</accession>
<dbReference type="GO" id="GO:0020037">
    <property type="term" value="F:heme binding"/>
    <property type="evidence" value="ECO:0007669"/>
    <property type="project" value="InterPro"/>
</dbReference>
<name>I1XK97_METNJ</name>
<dbReference type="GO" id="GO:0000103">
    <property type="term" value="P:sulfate assimilation"/>
    <property type="evidence" value="ECO:0007669"/>
    <property type="project" value="UniProtKB-UniRule"/>
</dbReference>
<keyword evidence="11 15" id="KW-0198">Cysteine biosynthesis</keyword>
<keyword evidence="9 15" id="KW-0408">Iron</keyword>
<evidence type="ECO:0000256" key="7">
    <source>
        <dbReference type="ARBA" id="ARBA00022857"/>
    </source>
</evidence>
<dbReference type="HOGENOM" id="CLU_001975_3_2_6"/>
<dbReference type="EMBL" id="CP003390">
    <property type="protein sequence ID" value="AFI84816.1"/>
    <property type="molecule type" value="Genomic_DNA"/>
</dbReference>
<dbReference type="InterPro" id="IPR036136">
    <property type="entry name" value="Nit/Sulf_reduc_fer-like_dom_sf"/>
</dbReference>
<keyword evidence="6 15" id="KW-0479">Metal-binding</keyword>
<dbReference type="GO" id="GO:0019344">
    <property type="term" value="P:cysteine biosynthetic process"/>
    <property type="evidence" value="ECO:0007669"/>
    <property type="project" value="UniProtKB-KW"/>
</dbReference>
<dbReference type="STRING" id="754476.Q7A_1999"/>
<dbReference type="PROSITE" id="PS00365">
    <property type="entry name" value="NIR_SIR"/>
    <property type="match status" value="1"/>
</dbReference>
<keyword evidence="3 15" id="KW-0004">4Fe-4S</keyword>
<evidence type="ECO:0000256" key="2">
    <source>
        <dbReference type="ARBA" id="ARBA00010429"/>
    </source>
</evidence>
<dbReference type="PATRIC" id="fig|754476.3.peg.1977"/>
<evidence type="ECO:0000256" key="5">
    <source>
        <dbReference type="ARBA" id="ARBA00022617"/>
    </source>
</evidence>
<dbReference type="GO" id="GO:0050311">
    <property type="term" value="F:sulfite reductase (ferredoxin) activity"/>
    <property type="evidence" value="ECO:0007669"/>
    <property type="project" value="TreeGrafter"/>
</dbReference>
<dbReference type="HAMAP" id="MF_01540">
    <property type="entry name" value="CysI"/>
    <property type="match status" value="1"/>
</dbReference>
<dbReference type="OrthoDB" id="3189055at2"/>
<reference evidence="16 17" key="2">
    <citation type="journal article" date="2013" name="Int. J. Syst. Evol. Microbiol.">
        <title>Methylophaga nitratireducenticrescens sp. nov. and Methylophaga frappieri sp. nov., isolated from the biofilm of the methanol-fed denitrification system treating the seawater at the Montreal Biodome.</title>
        <authorList>
            <person name="Villeneuve C."/>
            <person name="Martineau C."/>
            <person name="Mauffrey F."/>
            <person name="Villemur R."/>
        </authorList>
    </citation>
    <scope>NUCLEOTIDE SEQUENCE [LARGE SCALE GENOMIC DNA]</scope>
    <source>
        <strain evidence="16 17">JAM1</strain>
    </source>
</reference>
<evidence type="ECO:0000256" key="13">
    <source>
        <dbReference type="ARBA" id="ARBA00057160"/>
    </source>
</evidence>
<comment type="pathway">
    <text evidence="1 15">Sulfur metabolism; hydrogen sulfide biosynthesis; hydrogen sulfide from sulfite (NADPH route): step 1/1.</text>
</comment>
<dbReference type="PANTHER" id="PTHR11493:SF47">
    <property type="entry name" value="SULFITE REDUCTASE [NADPH] SUBUNIT BETA"/>
    <property type="match status" value="1"/>
</dbReference>
<dbReference type="Gene3D" id="3.90.480.10">
    <property type="entry name" value="Sulfite Reductase Hemoprotein,Domain 2"/>
    <property type="match status" value="1"/>
</dbReference>
<dbReference type="RefSeq" id="WP_014707184.1">
    <property type="nucleotide sequence ID" value="NC_017857.3"/>
</dbReference>
<dbReference type="GO" id="GO:0050661">
    <property type="term" value="F:NADP binding"/>
    <property type="evidence" value="ECO:0007669"/>
    <property type="project" value="InterPro"/>
</dbReference>
<feature type="binding site" evidence="15">
    <location>
        <position position="472"/>
    </location>
    <ligand>
        <name>[4Fe-4S] cluster</name>
        <dbReference type="ChEBI" id="CHEBI:49883"/>
    </ligand>
</feature>
<dbReference type="PANTHER" id="PTHR11493">
    <property type="entry name" value="SULFITE REDUCTASE [NADPH] SUBUNIT BETA-RELATED"/>
    <property type="match status" value="1"/>
</dbReference>
<feature type="binding site" evidence="15">
    <location>
        <position position="433"/>
    </location>
    <ligand>
        <name>[4Fe-4S] cluster</name>
        <dbReference type="ChEBI" id="CHEBI:49883"/>
    </ligand>
</feature>
<dbReference type="AlphaFoldDB" id="I1XK97"/>
<dbReference type="GO" id="GO:0051539">
    <property type="term" value="F:4 iron, 4 sulfur cluster binding"/>
    <property type="evidence" value="ECO:0007669"/>
    <property type="project" value="UniProtKB-KW"/>
</dbReference>
<feature type="binding site" evidence="15">
    <location>
        <position position="476"/>
    </location>
    <ligand>
        <name>[4Fe-4S] cluster</name>
        <dbReference type="ChEBI" id="CHEBI:49883"/>
    </ligand>
</feature>
<proteinExistence type="inferred from homology"/>
<dbReference type="Proteomes" id="UP000009144">
    <property type="component" value="Chromosome"/>
</dbReference>
<dbReference type="eggNOG" id="COG0155">
    <property type="taxonomic scope" value="Bacteria"/>
</dbReference>